<evidence type="ECO:0000313" key="1">
    <source>
        <dbReference type="EMBL" id="PIL33957.1"/>
    </source>
</evidence>
<accession>A0A2G8SJQ3</accession>
<comment type="caution">
    <text evidence="1">The sequence shown here is derived from an EMBL/GenBank/DDBJ whole genome shotgun (WGS) entry which is preliminary data.</text>
</comment>
<protein>
    <submittedName>
        <fullName evidence="1">Uncharacterized protein</fullName>
    </submittedName>
</protein>
<dbReference type="EMBL" id="AYKW01000006">
    <property type="protein sequence ID" value="PIL33957.1"/>
    <property type="molecule type" value="Genomic_DNA"/>
</dbReference>
<reference evidence="1 2" key="1">
    <citation type="journal article" date="2015" name="Sci. Rep.">
        <title>Chromosome-level genome map provides insights into diverse defense mechanisms in the medicinal fungus Ganoderma sinense.</title>
        <authorList>
            <person name="Zhu Y."/>
            <person name="Xu J."/>
            <person name="Sun C."/>
            <person name="Zhou S."/>
            <person name="Xu H."/>
            <person name="Nelson D.R."/>
            <person name="Qian J."/>
            <person name="Song J."/>
            <person name="Luo H."/>
            <person name="Xiang L."/>
            <person name="Li Y."/>
            <person name="Xu Z."/>
            <person name="Ji A."/>
            <person name="Wang L."/>
            <person name="Lu S."/>
            <person name="Hayward A."/>
            <person name="Sun W."/>
            <person name="Li X."/>
            <person name="Schwartz D.C."/>
            <person name="Wang Y."/>
            <person name="Chen S."/>
        </authorList>
    </citation>
    <scope>NUCLEOTIDE SEQUENCE [LARGE SCALE GENOMIC DNA]</scope>
    <source>
        <strain evidence="1 2">ZZ0214-1</strain>
    </source>
</reference>
<evidence type="ECO:0000313" key="2">
    <source>
        <dbReference type="Proteomes" id="UP000230002"/>
    </source>
</evidence>
<keyword evidence="2" id="KW-1185">Reference proteome</keyword>
<organism evidence="1 2">
    <name type="scientific">Ganoderma sinense ZZ0214-1</name>
    <dbReference type="NCBI Taxonomy" id="1077348"/>
    <lineage>
        <taxon>Eukaryota</taxon>
        <taxon>Fungi</taxon>
        <taxon>Dikarya</taxon>
        <taxon>Basidiomycota</taxon>
        <taxon>Agaricomycotina</taxon>
        <taxon>Agaricomycetes</taxon>
        <taxon>Polyporales</taxon>
        <taxon>Polyporaceae</taxon>
        <taxon>Ganoderma</taxon>
    </lineage>
</organism>
<gene>
    <name evidence="1" type="ORF">GSI_03665</name>
</gene>
<name>A0A2G8SJQ3_9APHY</name>
<proteinExistence type="predicted"/>
<dbReference type="Proteomes" id="UP000230002">
    <property type="component" value="Unassembled WGS sequence"/>
</dbReference>
<sequence length="159" mass="18480">MPPSRVQRSPKIAVLSAIPPHVTGKSRRRRRKTVGCYTKPGPSPLRRSFTAEDLLRQAAKAAREPRYSNPYNSQNCCYHYLFPPGSPYESWNPRLSVDFWTRVHHDRAENRFFKYHYLFPPAEVNAKVVCSKRIWVVNRLRTRFGTNAIAIISVDEYST</sequence>
<dbReference type="AlphaFoldDB" id="A0A2G8SJQ3"/>